<keyword evidence="3" id="KW-1185">Reference proteome</keyword>
<evidence type="ECO:0000313" key="3">
    <source>
        <dbReference type="Proteomes" id="UP000772434"/>
    </source>
</evidence>
<proteinExistence type="predicted"/>
<accession>A0A9P5P8S6</accession>
<dbReference type="EMBL" id="JADNRY010000336">
    <property type="protein sequence ID" value="KAF9058929.1"/>
    <property type="molecule type" value="Genomic_DNA"/>
</dbReference>
<evidence type="ECO:0000256" key="1">
    <source>
        <dbReference type="SAM" id="MobiDB-lite"/>
    </source>
</evidence>
<feature type="compositionally biased region" description="Polar residues" evidence="1">
    <location>
        <begin position="283"/>
        <end position="295"/>
    </location>
</feature>
<evidence type="ECO:0000313" key="2">
    <source>
        <dbReference type="EMBL" id="KAF9058929.1"/>
    </source>
</evidence>
<dbReference type="AlphaFoldDB" id="A0A9P5P8S6"/>
<feature type="region of interest" description="Disordered" evidence="1">
    <location>
        <begin position="248"/>
        <end position="300"/>
    </location>
</feature>
<feature type="compositionally biased region" description="Polar residues" evidence="1">
    <location>
        <begin position="250"/>
        <end position="261"/>
    </location>
</feature>
<organism evidence="2 3">
    <name type="scientific">Rhodocollybia butyracea</name>
    <dbReference type="NCBI Taxonomy" id="206335"/>
    <lineage>
        <taxon>Eukaryota</taxon>
        <taxon>Fungi</taxon>
        <taxon>Dikarya</taxon>
        <taxon>Basidiomycota</taxon>
        <taxon>Agaricomycotina</taxon>
        <taxon>Agaricomycetes</taxon>
        <taxon>Agaricomycetidae</taxon>
        <taxon>Agaricales</taxon>
        <taxon>Marasmiineae</taxon>
        <taxon>Omphalotaceae</taxon>
        <taxon>Rhodocollybia</taxon>
    </lineage>
</organism>
<protein>
    <submittedName>
        <fullName evidence="2">Uncharacterized protein</fullName>
    </submittedName>
</protein>
<comment type="caution">
    <text evidence="2">The sequence shown here is derived from an EMBL/GenBank/DDBJ whole genome shotgun (WGS) entry which is preliminary data.</text>
</comment>
<dbReference type="Proteomes" id="UP000772434">
    <property type="component" value="Unassembled WGS sequence"/>
</dbReference>
<reference evidence="2" key="1">
    <citation type="submission" date="2020-11" db="EMBL/GenBank/DDBJ databases">
        <authorList>
            <consortium name="DOE Joint Genome Institute"/>
            <person name="Ahrendt S."/>
            <person name="Riley R."/>
            <person name="Andreopoulos W."/>
            <person name="Labutti K."/>
            <person name="Pangilinan J."/>
            <person name="Ruiz-Duenas F.J."/>
            <person name="Barrasa J.M."/>
            <person name="Sanchez-Garcia M."/>
            <person name="Camarero S."/>
            <person name="Miyauchi S."/>
            <person name="Serrano A."/>
            <person name="Linde D."/>
            <person name="Babiker R."/>
            <person name="Drula E."/>
            <person name="Ayuso-Fernandez I."/>
            <person name="Pacheco R."/>
            <person name="Padilla G."/>
            <person name="Ferreira P."/>
            <person name="Barriuso J."/>
            <person name="Kellner H."/>
            <person name="Castanera R."/>
            <person name="Alfaro M."/>
            <person name="Ramirez L."/>
            <person name="Pisabarro A.G."/>
            <person name="Kuo A."/>
            <person name="Tritt A."/>
            <person name="Lipzen A."/>
            <person name="He G."/>
            <person name="Yan M."/>
            <person name="Ng V."/>
            <person name="Cullen D."/>
            <person name="Martin F."/>
            <person name="Rosso M.-N."/>
            <person name="Henrissat B."/>
            <person name="Hibbett D."/>
            <person name="Martinez A.T."/>
            <person name="Grigoriev I.V."/>
        </authorList>
    </citation>
    <scope>NUCLEOTIDE SEQUENCE</scope>
    <source>
        <strain evidence="2">AH 40177</strain>
    </source>
</reference>
<sequence>MSSSNDGAVAVPAADLDGLDDFEMASQTLGVSMPTVLEQTVSNKLRSLKPAKIGEIIEDDDEDVDSNFAVVIDSDPHRTYYSSLKIPDLSNGTSNTTTRTHAFPRRQVRKIRIHQPLPLRTSFHNYVPPAPLTGPIDNTHCQSSRRNRPQEATPVLTPTLSQHLPHSADSSIVTGAGRNAQCDFPHYNPSFGDGVFRLKKVSQSSHPGSFNNALGVPGSSNPEAFFVPTKSYQTQTQHSRCTMIPERVSSPLSTAPPNISRFTRLEAPNPNSILPNPNPSPRTGVNSPGRTGRTSRAQRDIAIRNHRNALAEQILAERKMREHAQRGARAVRAEIAELPGRPPWQTEQVFC</sequence>
<name>A0A9P5P8S6_9AGAR</name>
<gene>
    <name evidence="2" type="ORF">BDP27DRAFT_1453615</name>
</gene>